<accession>A0ABU4G5Z5</accession>
<proteinExistence type="predicted"/>
<evidence type="ECO:0000256" key="1">
    <source>
        <dbReference type="SAM" id="MobiDB-lite"/>
    </source>
</evidence>
<feature type="transmembrane region" description="Helical" evidence="2">
    <location>
        <begin position="18"/>
        <end position="38"/>
    </location>
</feature>
<dbReference type="EMBL" id="JAUBDI010000002">
    <property type="protein sequence ID" value="MDW0112383.1"/>
    <property type="molecule type" value="Genomic_DNA"/>
</dbReference>
<evidence type="ECO:0000256" key="2">
    <source>
        <dbReference type="SAM" id="Phobius"/>
    </source>
</evidence>
<protein>
    <submittedName>
        <fullName evidence="3">Fimbrial assembly protein</fullName>
    </submittedName>
</protein>
<dbReference type="RefSeq" id="WP_317942267.1">
    <property type="nucleotide sequence ID" value="NZ_JAUBDI010000002.1"/>
</dbReference>
<evidence type="ECO:0000313" key="3">
    <source>
        <dbReference type="EMBL" id="MDW0112383.1"/>
    </source>
</evidence>
<keyword evidence="2" id="KW-0472">Membrane</keyword>
<dbReference type="Proteomes" id="UP001282284">
    <property type="component" value="Unassembled WGS sequence"/>
</dbReference>
<keyword evidence="2" id="KW-1133">Transmembrane helix</keyword>
<gene>
    <name evidence="3" type="ORF">QT711_04245</name>
</gene>
<reference evidence="3 4" key="1">
    <citation type="submission" date="2023-06" db="EMBL/GenBank/DDBJ databases">
        <title>Sporosarcina sp. nov., isolated from Korean traditional fermented seafood 'Jeotgal'.</title>
        <authorList>
            <person name="Yang A.I."/>
            <person name="Shin N.-R."/>
        </authorList>
    </citation>
    <scope>NUCLEOTIDE SEQUENCE [LARGE SCALE GENOMIC DNA]</scope>
    <source>
        <strain evidence="3 4">KCTC13119</strain>
    </source>
</reference>
<sequence length="219" mass="24562">MLVDINLLPEKERERSTLLLAALILIGAALLLWAVFFISSLQLAKSTTQVEGQIVELHARQEAIRERLQPTDTVSDRDQLAATVTWAESYQFATLPLLREMIALMPDRGFFVTFQFTAPNQATIAVQFDDKQDAAHYLTRIQASSLVNTAMIESLVAEELEEGDGKNENVLPRFLATYVVEFVDERGMVIETEDANPDLETEIEETDIEEVDGEVDADE</sequence>
<feature type="region of interest" description="Disordered" evidence="1">
    <location>
        <begin position="198"/>
        <end position="219"/>
    </location>
</feature>
<name>A0ABU4G5Z5_9BACL</name>
<keyword evidence="2" id="KW-0812">Transmembrane</keyword>
<evidence type="ECO:0000313" key="4">
    <source>
        <dbReference type="Proteomes" id="UP001282284"/>
    </source>
</evidence>
<comment type="caution">
    <text evidence="3">The sequence shown here is derived from an EMBL/GenBank/DDBJ whole genome shotgun (WGS) entry which is preliminary data.</text>
</comment>
<keyword evidence="4" id="KW-1185">Reference proteome</keyword>
<organism evidence="3 4">
    <name type="scientific">Sporosarcina saromensis</name>
    <dbReference type="NCBI Taxonomy" id="359365"/>
    <lineage>
        <taxon>Bacteria</taxon>
        <taxon>Bacillati</taxon>
        <taxon>Bacillota</taxon>
        <taxon>Bacilli</taxon>
        <taxon>Bacillales</taxon>
        <taxon>Caryophanaceae</taxon>
        <taxon>Sporosarcina</taxon>
    </lineage>
</organism>